<feature type="signal peptide" evidence="1">
    <location>
        <begin position="1"/>
        <end position="20"/>
    </location>
</feature>
<evidence type="ECO:0000313" key="2">
    <source>
        <dbReference type="EMBL" id="MFD2264407.1"/>
    </source>
</evidence>
<organism evidence="2 3">
    <name type="scientific">Lacibacterium aquatile</name>
    <dbReference type="NCBI Taxonomy" id="1168082"/>
    <lineage>
        <taxon>Bacteria</taxon>
        <taxon>Pseudomonadati</taxon>
        <taxon>Pseudomonadota</taxon>
        <taxon>Alphaproteobacteria</taxon>
        <taxon>Rhodospirillales</taxon>
        <taxon>Rhodospirillaceae</taxon>
    </lineage>
</organism>
<protein>
    <submittedName>
        <fullName evidence="2">Uncharacterized protein</fullName>
    </submittedName>
</protein>
<comment type="caution">
    <text evidence="2">The sequence shown here is derived from an EMBL/GenBank/DDBJ whole genome shotgun (WGS) entry which is preliminary data.</text>
</comment>
<keyword evidence="1" id="KW-0732">Signal</keyword>
<dbReference type="Proteomes" id="UP001597295">
    <property type="component" value="Unassembled WGS sequence"/>
</dbReference>
<dbReference type="EMBL" id="JBHUIP010000013">
    <property type="protein sequence ID" value="MFD2264407.1"/>
    <property type="molecule type" value="Genomic_DNA"/>
</dbReference>
<gene>
    <name evidence="2" type="ORF">ACFSM5_16000</name>
</gene>
<feature type="chain" id="PRO_5047423362" evidence="1">
    <location>
        <begin position="21"/>
        <end position="183"/>
    </location>
</feature>
<accession>A0ABW5DTK6</accession>
<keyword evidence="3" id="KW-1185">Reference proteome</keyword>
<reference evidence="3" key="1">
    <citation type="journal article" date="2019" name="Int. J. Syst. Evol. Microbiol.">
        <title>The Global Catalogue of Microorganisms (GCM) 10K type strain sequencing project: providing services to taxonomists for standard genome sequencing and annotation.</title>
        <authorList>
            <consortium name="The Broad Institute Genomics Platform"/>
            <consortium name="The Broad Institute Genome Sequencing Center for Infectious Disease"/>
            <person name="Wu L."/>
            <person name="Ma J."/>
        </authorList>
    </citation>
    <scope>NUCLEOTIDE SEQUENCE [LARGE SCALE GENOMIC DNA]</scope>
    <source>
        <strain evidence="3">CGMCC 1.19062</strain>
    </source>
</reference>
<dbReference type="RefSeq" id="WP_379877488.1">
    <property type="nucleotide sequence ID" value="NZ_JBHUIP010000013.1"/>
</dbReference>
<sequence>MRLLGLLVGLVLISALPARAEFRDEDVAQIRIAPTPELAARYPIRRGVQVNDLGGGVIIAQSDSIIFGASKTTDKPYGWFSYQTNDRGPFSYEAARDFIQMLSDFRGATISDKADLGKIEGALGEVEVVKFKALRGNVERSCASWRGYQNGNRTLLTGYACAAVDGQVSAELLEEALKGIVKR</sequence>
<proteinExistence type="predicted"/>
<evidence type="ECO:0000313" key="3">
    <source>
        <dbReference type="Proteomes" id="UP001597295"/>
    </source>
</evidence>
<name>A0ABW5DTK6_9PROT</name>
<evidence type="ECO:0000256" key="1">
    <source>
        <dbReference type="SAM" id="SignalP"/>
    </source>
</evidence>